<evidence type="ECO:0000256" key="1">
    <source>
        <dbReference type="ARBA" id="ARBA00004479"/>
    </source>
</evidence>
<evidence type="ECO:0000256" key="4">
    <source>
        <dbReference type="ARBA" id="ARBA00022801"/>
    </source>
</evidence>
<evidence type="ECO:0000256" key="8">
    <source>
        <dbReference type="ARBA" id="ARBA00023170"/>
    </source>
</evidence>
<evidence type="ECO:0000256" key="2">
    <source>
        <dbReference type="ARBA" id="ARBA00009752"/>
    </source>
</evidence>
<keyword evidence="11" id="KW-0472">Membrane</keyword>
<dbReference type="Pfam" id="PF01582">
    <property type="entry name" value="TIR"/>
    <property type="match status" value="1"/>
</dbReference>
<sequence length="427" mass="48211">FYLQVLERKSLPCFQPEDSVKHLLVNAGGQLPCPGLNCSDNTDVVWYKMKHKVVDSCQRSGWLHICQVSQWDTGVYFCDRQTTDNWTLRRAVNVTVVASLALTPPMILYPDGNSIKEVELGQPHTLECTIQFPIGASSQEVHWYMRHNVEDTTPVCMKSRRLASKTFPVVEVTQTAVINEVTPQHLDNTYTCVATNTIGSQNVTIRLKQRRKVSWPSLVQYPIGPLLLVAGLGIVLWVKWLELQLILRSHFRVGNHNKAEKEFDVFLSFVWPRTSSPSTPGVERSHRPLEVLLPQVLEEEWGHRLCLLERDVLPGGAYTNDVALAIQRSQMLVCVLSAEYLNNSDAVFVLESGLQALLHKSTPKLLLIWANKASVAQIKPDPPLPILVRRALKVLPSLDWPLGKPGRRTGNFWRSLKKSLPSKRVRG</sequence>
<dbReference type="PROSITE" id="PS50835">
    <property type="entry name" value="IG_LIKE"/>
    <property type="match status" value="2"/>
</dbReference>
<dbReference type="SMART" id="SM00409">
    <property type="entry name" value="IG"/>
    <property type="match status" value="2"/>
</dbReference>
<dbReference type="HOGENOM" id="CLU_025552_2_0_1"/>
<evidence type="ECO:0000313" key="14">
    <source>
        <dbReference type="Ensembl" id="ENSTNIP00000003905.1"/>
    </source>
</evidence>
<dbReference type="Gene3D" id="2.60.40.10">
    <property type="entry name" value="Immunoglobulins"/>
    <property type="match status" value="2"/>
</dbReference>
<dbReference type="InterPro" id="IPR013783">
    <property type="entry name" value="Ig-like_fold"/>
</dbReference>
<evidence type="ECO:0000256" key="11">
    <source>
        <dbReference type="SAM" id="Phobius"/>
    </source>
</evidence>
<dbReference type="InterPro" id="IPR036179">
    <property type="entry name" value="Ig-like_dom_sf"/>
</dbReference>
<evidence type="ECO:0000256" key="7">
    <source>
        <dbReference type="ARBA" id="ARBA00023157"/>
    </source>
</evidence>
<evidence type="ECO:0008006" key="16">
    <source>
        <dbReference type="Google" id="ProtNLM"/>
    </source>
</evidence>
<dbReference type="PROSITE" id="PS50104">
    <property type="entry name" value="TIR"/>
    <property type="match status" value="1"/>
</dbReference>
<dbReference type="SUPFAM" id="SSF52200">
    <property type="entry name" value="Toll/Interleukin receptor TIR domain"/>
    <property type="match status" value="1"/>
</dbReference>
<keyword evidence="5 11" id="KW-1133">Transmembrane helix</keyword>
<dbReference type="Gene3D" id="3.40.50.10140">
    <property type="entry name" value="Toll/interleukin-1 receptor homology (TIR) domain"/>
    <property type="match status" value="1"/>
</dbReference>
<comment type="subcellular location">
    <subcellularLocation>
        <location evidence="1">Membrane</location>
        <topology evidence="1">Single-pass type I membrane protein</topology>
    </subcellularLocation>
</comment>
<dbReference type="PANTHER" id="PTHR11890">
    <property type="entry name" value="INTERLEUKIN-1 RECEPTOR FAMILY MEMBER"/>
    <property type="match status" value="1"/>
</dbReference>
<keyword evidence="8" id="KW-0675">Receptor</keyword>
<feature type="domain" description="Ig-like" evidence="13">
    <location>
        <begin position="104"/>
        <end position="204"/>
    </location>
</feature>
<protein>
    <recommendedName>
        <fullName evidence="16">Interleukin 18 receptor accessory protein</fullName>
    </recommendedName>
</protein>
<evidence type="ECO:0000256" key="5">
    <source>
        <dbReference type="ARBA" id="ARBA00022989"/>
    </source>
</evidence>
<feature type="transmembrane region" description="Helical" evidence="11">
    <location>
        <begin position="218"/>
        <end position="240"/>
    </location>
</feature>
<dbReference type="Proteomes" id="UP000007303">
    <property type="component" value="Unassembled WGS sequence"/>
</dbReference>
<dbReference type="InterPro" id="IPR035897">
    <property type="entry name" value="Toll_tir_struct_dom_sf"/>
</dbReference>
<organism evidence="14 15">
    <name type="scientific">Tetraodon nigroviridis</name>
    <name type="common">Spotted green pufferfish</name>
    <name type="synonym">Chelonodon nigroviridis</name>
    <dbReference type="NCBI Taxonomy" id="99883"/>
    <lineage>
        <taxon>Eukaryota</taxon>
        <taxon>Metazoa</taxon>
        <taxon>Chordata</taxon>
        <taxon>Craniata</taxon>
        <taxon>Vertebrata</taxon>
        <taxon>Euteleostomi</taxon>
        <taxon>Actinopterygii</taxon>
        <taxon>Neopterygii</taxon>
        <taxon>Teleostei</taxon>
        <taxon>Neoteleostei</taxon>
        <taxon>Acanthomorphata</taxon>
        <taxon>Eupercaria</taxon>
        <taxon>Tetraodontiformes</taxon>
        <taxon>Tetradontoidea</taxon>
        <taxon>Tetraodontidae</taxon>
        <taxon>Tetraodon</taxon>
    </lineage>
</organism>
<dbReference type="STRING" id="99883.ENSTNIP00000003905"/>
<feature type="domain" description="TIR" evidence="12">
    <location>
        <begin position="261"/>
        <end position="420"/>
    </location>
</feature>
<feature type="domain" description="Ig-like" evidence="13">
    <location>
        <begin position="12"/>
        <end position="95"/>
    </location>
</feature>
<evidence type="ECO:0000256" key="6">
    <source>
        <dbReference type="ARBA" id="ARBA00023027"/>
    </source>
</evidence>
<proteinExistence type="inferred from homology"/>
<dbReference type="InterPro" id="IPR000157">
    <property type="entry name" value="TIR_dom"/>
</dbReference>
<dbReference type="SUPFAM" id="SSF48726">
    <property type="entry name" value="Immunoglobulin"/>
    <property type="match status" value="2"/>
</dbReference>
<keyword evidence="15" id="KW-1185">Reference proteome</keyword>
<reference evidence="14" key="2">
    <citation type="submission" date="2025-08" db="UniProtKB">
        <authorList>
            <consortium name="Ensembl"/>
        </authorList>
    </citation>
    <scope>IDENTIFICATION</scope>
</reference>
<dbReference type="PANTHER" id="PTHR11890:SF23">
    <property type="entry name" value="INTERLEUKIN-18 RECEPTOR ACCESSORY PROTEIN"/>
    <property type="match status" value="1"/>
</dbReference>
<evidence type="ECO:0000259" key="12">
    <source>
        <dbReference type="PROSITE" id="PS50104"/>
    </source>
</evidence>
<comment type="similarity">
    <text evidence="2">Belongs to the interleukin-1 receptor family.</text>
</comment>
<dbReference type="FunFam" id="2.60.40.10:FF:000284">
    <property type="entry name" value="interleukin-1 receptor accessory protein-like 1"/>
    <property type="match status" value="1"/>
</dbReference>
<dbReference type="Ensembl" id="ENSTNIT00000002410.1">
    <property type="protein sequence ID" value="ENSTNIP00000003905.1"/>
    <property type="gene ID" value="ENSTNIG00000001437.1"/>
</dbReference>
<reference evidence="15" key="1">
    <citation type="journal article" date="2004" name="Nature">
        <title>Genome duplication in the teleost fish Tetraodon nigroviridis reveals the early vertebrate proto-karyotype.</title>
        <authorList>
            <person name="Jaillon O."/>
            <person name="Aury J.-M."/>
            <person name="Brunet F."/>
            <person name="Petit J.-L."/>
            <person name="Stange-Thomann N."/>
            <person name="Mauceli E."/>
            <person name="Bouneau L."/>
            <person name="Fischer C."/>
            <person name="Ozouf-Costaz C."/>
            <person name="Bernot A."/>
            <person name="Nicaud S."/>
            <person name="Jaffe D."/>
            <person name="Fisher S."/>
            <person name="Lutfalla G."/>
            <person name="Dossat C."/>
            <person name="Segurens B."/>
            <person name="Dasilva C."/>
            <person name="Salanoubat M."/>
            <person name="Levy M."/>
            <person name="Boudet N."/>
            <person name="Castellano S."/>
            <person name="Anthouard V."/>
            <person name="Jubin C."/>
            <person name="Castelli V."/>
            <person name="Katinka M."/>
            <person name="Vacherie B."/>
            <person name="Biemont C."/>
            <person name="Skalli Z."/>
            <person name="Cattolico L."/>
            <person name="Poulain J."/>
            <person name="De Berardinis V."/>
            <person name="Cruaud C."/>
            <person name="Duprat S."/>
            <person name="Brottier P."/>
            <person name="Coutanceau J.-P."/>
            <person name="Gouzy J."/>
            <person name="Parra G."/>
            <person name="Lardier G."/>
            <person name="Chapple C."/>
            <person name="McKernan K.J."/>
            <person name="McEwan P."/>
            <person name="Bosak S."/>
            <person name="Kellis M."/>
            <person name="Volff J.-N."/>
            <person name="Guigo R."/>
            <person name="Zody M.C."/>
            <person name="Mesirov J."/>
            <person name="Lindblad-Toh K."/>
            <person name="Birren B."/>
            <person name="Nusbaum C."/>
            <person name="Kahn D."/>
            <person name="Robinson-Rechavi M."/>
            <person name="Laudet V."/>
            <person name="Schachter V."/>
            <person name="Quetier F."/>
            <person name="Saurin W."/>
            <person name="Scarpelli C."/>
            <person name="Wincker P."/>
            <person name="Lander E.S."/>
            <person name="Weissenbach J."/>
            <person name="Roest Crollius H."/>
        </authorList>
    </citation>
    <scope>NUCLEOTIDE SEQUENCE [LARGE SCALE GENOMIC DNA]</scope>
</reference>
<evidence type="ECO:0000259" key="13">
    <source>
        <dbReference type="PROSITE" id="PS50835"/>
    </source>
</evidence>
<dbReference type="GO" id="GO:0016787">
    <property type="term" value="F:hydrolase activity"/>
    <property type="evidence" value="ECO:0007669"/>
    <property type="project" value="UniProtKB-KW"/>
</dbReference>
<name>H3C6N4_TETNG</name>
<keyword evidence="10" id="KW-0393">Immunoglobulin domain</keyword>
<dbReference type="GO" id="GO:0016020">
    <property type="term" value="C:membrane"/>
    <property type="evidence" value="ECO:0007669"/>
    <property type="project" value="UniProtKB-SubCell"/>
</dbReference>
<dbReference type="GO" id="GO:0042008">
    <property type="term" value="F:interleukin-18 receptor activity"/>
    <property type="evidence" value="ECO:0007669"/>
    <property type="project" value="TreeGrafter"/>
</dbReference>
<keyword evidence="6" id="KW-0520">NAD</keyword>
<dbReference type="InParanoid" id="H3C6N4"/>
<accession>H3C6N4</accession>
<keyword evidence="3 11" id="KW-0812">Transmembrane</keyword>
<dbReference type="InterPro" id="IPR003599">
    <property type="entry name" value="Ig_sub"/>
</dbReference>
<evidence type="ECO:0000256" key="9">
    <source>
        <dbReference type="ARBA" id="ARBA00023180"/>
    </source>
</evidence>
<dbReference type="PRINTS" id="PR01537">
    <property type="entry name" value="INTRLKN1R1F"/>
</dbReference>
<dbReference type="GeneTree" id="ENSGT01090000259985"/>
<dbReference type="OMA" id="YPHIIQD"/>
<evidence type="ECO:0000313" key="15">
    <source>
        <dbReference type="Proteomes" id="UP000007303"/>
    </source>
</evidence>
<evidence type="ECO:0000256" key="10">
    <source>
        <dbReference type="ARBA" id="ARBA00023319"/>
    </source>
</evidence>
<keyword evidence="4" id="KW-0378">Hydrolase</keyword>
<reference evidence="14" key="3">
    <citation type="submission" date="2025-09" db="UniProtKB">
        <authorList>
            <consortium name="Ensembl"/>
        </authorList>
    </citation>
    <scope>IDENTIFICATION</scope>
</reference>
<dbReference type="SMART" id="SM00255">
    <property type="entry name" value="TIR"/>
    <property type="match status" value="1"/>
</dbReference>
<dbReference type="AlphaFoldDB" id="H3C6N4"/>
<keyword evidence="9" id="KW-0325">Glycoprotein</keyword>
<dbReference type="InterPro" id="IPR007110">
    <property type="entry name" value="Ig-like_dom"/>
</dbReference>
<dbReference type="InterPro" id="IPR015621">
    <property type="entry name" value="IL-1_rcpt_fam"/>
</dbReference>
<evidence type="ECO:0000256" key="3">
    <source>
        <dbReference type="ARBA" id="ARBA00022692"/>
    </source>
</evidence>
<keyword evidence="7" id="KW-1015">Disulfide bond</keyword>